<organism evidence="12">
    <name type="scientific">Albugo laibachii Nc14</name>
    <dbReference type="NCBI Taxonomy" id="890382"/>
    <lineage>
        <taxon>Eukaryota</taxon>
        <taxon>Sar</taxon>
        <taxon>Stramenopiles</taxon>
        <taxon>Oomycota</taxon>
        <taxon>Peronosporomycetes</taxon>
        <taxon>Albuginales</taxon>
        <taxon>Albuginaceae</taxon>
        <taxon>Albugo</taxon>
    </lineage>
</organism>
<dbReference type="FunFam" id="1.10.10.10:FF:000073">
    <property type="entry name" value="E2F transcription factor 8"/>
    <property type="match status" value="1"/>
</dbReference>
<protein>
    <submittedName>
        <fullName evidence="12">Uncharacterized protein AlNc14C30G2819</fullName>
    </submittedName>
</protein>
<reference evidence="12" key="2">
    <citation type="submission" date="2011-02" db="EMBL/GenBank/DDBJ databases">
        <authorList>
            <person name="MacLean D."/>
        </authorList>
    </citation>
    <scope>NUCLEOTIDE SEQUENCE</scope>
</reference>
<sequence>MNKESITCENGSDSNAPTHNSHFVASLTHDCVVVRPSPNRSEAATAMMEMLVSSTKRKRCRNVAHLVPLSANASDKKPLNPKKSELTSDKVEFPPYFEAECVFQSPFREYNRKDKSLGLLCENFLKLFQENNVKELCLDAVAAELRVERRRIYDIINILESIHLVSRKSKNLYNWHGLSTLPSTIAAMKERHIKYPQNGESLHELPALRSERKRGRSLAHLSQMFVDLFLQKEDRILSLDDAARYLLNPSESANNNDRLYKTKIRRLYDIANVLASVGLIEKVHLPHSRKPVFRWKLCSSIEKLVGGQDALAVYEDNHTQCSGSNYCDMEAAKTSQSCDSEAEEDDSCARKKRQSDAYQVGLHTDRILSNSMLRFDANNKPIHPQEILQLEQKRLHQFMRTYVEDYVKYLAVTQSVKEESNL</sequence>
<accession>F0W7L3</accession>
<evidence type="ECO:0000256" key="6">
    <source>
        <dbReference type="ARBA" id="ARBA00023163"/>
    </source>
</evidence>
<reference evidence="12" key="1">
    <citation type="journal article" date="2011" name="PLoS Biol.">
        <title>Gene gain and loss during evolution of obligate parasitism in the white rust pathogen of Arabidopsis thaliana.</title>
        <authorList>
            <person name="Kemen E."/>
            <person name="Gardiner A."/>
            <person name="Schultz-Larsen T."/>
            <person name="Kemen A.C."/>
            <person name="Balmuth A.L."/>
            <person name="Robert-Seilaniantz A."/>
            <person name="Bailey K."/>
            <person name="Holub E."/>
            <person name="Studholme D.J."/>
            <person name="Maclean D."/>
            <person name="Jones J.D."/>
        </authorList>
    </citation>
    <scope>NUCLEOTIDE SEQUENCE</scope>
</reference>
<evidence type="ECO:0000256" key="10">
    <source>
        <dbReference type="SAM" id="MobiDB-lite"/>
    </source>
</evidence>
<feature type="region of interest" description="Disordered" evidence="10">
    <location>
        <begin position="1"/>
        <end position="20"/>
    </location>
</feature>
<dbReference type="PANTHER" id="PTHR12081">
    <property type="entry name" value="TRANSCRIPTION FACTOR E2F"/>
    <property type="match status" value="1"/>
</dbReference>
<dbReference type="AlphaFoldDB" id="F0W7L3"/>
<dbReference type="EMBL" id="FR824075">
    <property type="protein sequence ID" value="CCA17114.1"/>
    <property type="molecule type" value="Genomic_DNA"/>
</dbReference>
<evidence type="ECO:0000256" key="2">
    <source>
        <dbReference type="ARBA" id="ARBA00010940"/>
    </source>
</evidence>
<evidence type="ECO:0000256" key="8">
    <source>
        <dbReference type="ARBA" id="ARBA00023306"/>
    </source>
</evidence>
<evidence type="ECO:0000256" key="4">
    <source>
        <dbReference type="ARBA" id="ARBA00023015"/>
    </source>
</evidence>
<feature type="domain" description="E2F/DP family winged-helix DNA-binding" evidence="11">
    <location>
        <begin position="213"/>
        <end position="297"/>
    </location>
</feature>
<dbReference type="Pfam" id="PF02319">
    <property type="entry name" value="WHD_E2F_TDP"/>
    <property type="match status" value="2"/>
</dbReference>
<evidence type="ECO:0000256" key="9">
    <source>
        <dbReference type="RuleBase" id="RU003796"/>
    </source>
</evidence>
<evidence type="ECO:0000256" key="5">
    <source>
        <dbReference type="ARBA" id="ARBA00023125"/>
    </source>
</evidence>
<keyword evidence="5 9" id="KW-0238">DNA-binding</keyword>
<name>F0W7L3_9STRA</name>
<keyword evidence="3" id="KW-0678">Repressor</keyword>
<comment type="subcellular location">
    <subcellularLocation>
        <location evidence="1 9">Nucleus</location>
    </subcellularLocation>
</comment>
<evidence type="ECO:0000313" key="12">
    <source>
        <dbReference type="EMBL" id="CCA17114.1"/>
    </source>
</evidence>
<feature type="domain" description="E2F/DP family winged-helix DNA-binding" evidence="11">
    <location>
        <begin position="112"/>
        <end position="177"/>
    </location>
</feature>
<dbReference type="InterPro" id="IPR015633">
    <property type="entry name" value="E2F"/>
</dbReference>
<evidence type="ECO:0000259" key="11">
    <source>
        <dbReference type="SMART" id="SM01372"/>
    </source>
</evidence>
<dbReference type="SMART" id="SM01372">
    <property type="entry name" value="E2F_TDP"/>
    <property type="match status" value="2"/>
</dbReference>
<dbReference type="GO" id="GO:0090575">
    <property type="term" value="C:RNA polymerase II transcription regulator complex"/>
    <property type="evidence" value="ECO:0007669"/>
    <property type="project" value="TreeGrafter"/>
</dbReference>
<dbReference type="PANTHER" id="PTHR12081:SF7">
    <property type="entry name" value="TRANSCRIPTION FACTOR EFL-3"/>
    <property type="match status" value="1"/>
</dbReference>
<keyword evidence="7 9" id="KW-0539">Nucleus</keyword>
<dbReference type="InterPro" id="IPR036388">
    <property type="entry name" value="WH-like_DNA-bd_sf"/>
</dbReference>
<proteinExistence type="inferred from homology"/>
<keyword evidence="4 9" id="KW-0805">Transcription regulation</keyword>
<keyword evidence="6 9" id="KW-0804">Transcription</keyword>
<dbReference type="HOGENOM" id="CLU_651194_0_0_1"/>
<dbReference type="GO" id="GO:0000978">
    <property type="term" value="F:RNA polymerase II cis-regulatory region sequence-specific DNA binding"/>
    <property type="evidence" value="ECO:0007669"/>
    <property type="project" value="InterPro"/>
</dbReference>
<dbReference type="Gene3D" id="1.10.10.10">
    <property type="entry name" value="Winged helix-like DNA-binding domain superfamily/Winged helix DNA-binding domain"/>
    <property type="match status" value="2"/>
</dbReference>
<dbReference type="InterPro" id="IPR003316">
    <property type="entry name" value="E2F_WHTH_DNA-bd_dom"/>
</dbReference>
<dbReference type="GO" id="GO:0000981">
    <property type="term" value="F:DNA-binding transcription factor activity, RNA polymerase II-specific"/>
    <property type="evidence" value="ECO:0007669"/>
    <property type="project" value="TreeGrafter"/>
</dbReference>
<comment type="similarity">
    <text evidence="2 9">Belongs to the E2F/DP family.</text>
</comment>
<dbReference type="InterPro" id="IPR036390">
    <property type="entry name" value="WH_DNA-bd_sf"/>
</dbReference>
<evidence type="ECO:0000256" key="3">
    <source>
        <dbReference type="ARBA" id="ARBA00022491"/>
    </source>
</evidence>
<dbReference type="FunFam" id="1.10.10.10:FF:000295">
    <property type="entry name" value="E2F transcription factor-like E2FE"/>
    <property type="match status" value="1"/>
</dbReference>
<evidence type="ECO:0000256" key="7">
    <source>
        <dbReference type="ARBA" id="ARBA00023242"/>
    </source>
</evidence>
<evidence type="ECO:0000256" key="1">
    <source>
        <dbReference type="ARBA" id="ARBA00004123"/>
    </source>
</evidence>
<gene>
    <name evidence="12" type="primary">AlNc14C30G2819</name>
    <name evidence="12" type="ORF">ALNC14_032570</name>
</gene>
<keyword evidence="8" id="KW-0131">Cell cycle</keyword>
<dbReference type="SUPFAM" id="SSF46785">
    <property type="entry name" value="Winged helix' DNA-binding domain"/>
    <property type="match status" value="2"/>
</dbReference>